<evidence type="ECO:0008006" key="4">
    <source>
        <dbReference type="Google" id="ProtNLM"/>
    </source>
</evidence>
<reference evidence="2 3" key="1">
    <citation type="submission" date="2019-08" db="EMBL/GenBank/DDBJ databases">
        <title>Formosa sediminis sp. nov., isolated from marine sediment.</title>
        <authorList>
            <person name="Cao W.R."/>
        </authorList>
    </citation>
    <scope>NUCLEOTIDE SEQUENCE [LARGE SCALE GENOMIC DNA]</scope>
    <source>
        <strain evidence="2 3">1494</strain>
    </source>
</reference>
<evidence type="ECO:0000313" key="3">
    <source>
        <dbReference type="Proteomes" id="UP000324550"/>
    </source>
</evidence>
<dbReference type="PANTHER" id="PTHR42754:SF1">
    <property type="entry name" value="LIPOPROTEIN"/>
    <property type="match status" value="1"/>
</dbReference>
<keyword evidence="1" id="KW-0732">Signal</keyword>
<evidence type="ECO:0000313" key="2">
    <source>
        <dbReference type="EMBL" id="TYA60084.1"/>
    </source>
</evidence>
<feature type="signal peptide" evidence="1">
    <location>
        <begin position="1"/>
        <end position="23"/>
    </location>
</feature>
<dbReference type="PROSITE" id="PS51257">
    <property type="entry name" value="PROKAR_LIPOPROTEIN"/>
    <property type="match status" value="1"/>
</dbReference>
<dbReference type="RefSeq" id="WP_148452044.1">
    <property type="nucleotide sequence ID" value="NZ_VSFC01000002.1"/>
</dbReference>
<organism evidence="2 3">
    <name type="scientific">Formosa maritima</name>
    <dbReference type="NCBI Taxonomy" id="2592046"/>
    <lineage>
        <taxon>Bacteria</taxon>
        <taxon>Pseudomonadati</taxon>
        <taxon>Bacteroidota</taxon>
        <taxon>Flavobacteriia</taxon>
        <taxon>Flavobacteriales</taxon>
        <taxon>Flavobacteriaceae</taxon>
        <taxon>Formosa</taxon>
    </lineage>
</organism>
<dbReference type="AlphaFoldDB" id="A0A5D0GM45"/>
<accession>A0A5D0GM45</accession>
<comment type="caution">
    <text evidence="2">The sequence shown here is derived from an EMBL/GenBank/DDBJ whole genome shotgun (WGS) entry which is preliminary data.</text>
</comment>
<dbReference type="InterPro" id="IPR011047">
    <property type="entry name" value="Quinoprotein_ADH-like_sf"/>
</dbReference>
<dbReference type="Proteomes" id="UP000324550">
    <property type="component" value="Unassembled WGS sequence"/>
</dbReference>
<protein>
    <recommendedName>
        <fullName evidence="4">Bulb-type lectin domain-containing protein</fullName>
    </recommendedName>
</protein>
<evidence type="ECO:0000256" key="1">
    <source>
        <dbReference type="SAM" id="SignalP"/>
    </source>
</evidence>
<gene>
    <name evidence="2" type="ORF">FVF61_00235</name>
</gene>
<name>A0A5D0GM45_9FLAO</name>
<dbReference type="SUPFAM" id="SSF50998">
    <property type="entry name" value="Quinoprotein alcohol dehydrogenase-like"/>
    <property type="match status" value="1"/>
</dbReference>
<dbReference type="OrthoDB" id="9811934at2"/>
<sequence>MFFNRNITIVLLFSILSIICSCESDNNQDNPQHTVDFVNTYGGSKNDRAQSITSTTDGGYAILGYTQSSDGDISDKPIEGYDYWVLKFDSNNSIQWSKTYGGTEDDRGNKIIQTPEGGYAILGYTYSSNQDVTENAGLQDYWLAKLDATGNIIWQKSYGYSGLDNGISITQTSDSGFLLVGVLDVTASGGAGNTKLNTSKHAGGDYWAIKIDSNGIIQWSKYYGGSFTDTPYDVIKTEDNGYIIIGSSDSNDVDISNNLGEYDFWVIKIAATGELLWEKNYGGSQIDEARSIIDTNDGNYLIVGDSRSNDFDVSQNFGGADVWVIKITPLGELIWEKSFGGSSFDVSRSIKKTQDNGFLISGSSRSADGNLTRNQGQNDAWLFKINSEGSLIWQKSIGGSNIDYTYDVTELYDSSIIAVGESESIDGDVSENKGFSDVLIIKITN</sequence>
<dbReference type="PANTHER" id="PTHR42754">
    <property type="entry name" value="ENDOGLUCANASE"/>
    <property type="match status" value="1"/>
</dbReference>
<dbReference type="EMBL" id="VSFC01000002">
    <property type="protein sequence ID" value="TYA60084.1"/>
    <property type="molecule type" value="Genomic_DNA"/>
</dbReference>
<keyword evidence="3" id="KW-1185">Reference proteome</keyword>
<feature type="chain" id="PRO_5022745501" description="Bulb-type lectin domain-containing protein" evidence="1">
    <location>
        <begin position="24"/>
        <end position="445"/>
    </location>
</feature>
<proteinExistence type="predicted"/>